<dbReference type="PANTHER" id="PTHR11560">
    <property type="entry name" value="39S RIBOSOMAL PROTEIN L10, MITOCHONDRIAL"/>
    <property type="match status" value="1"/>
</dbReference>
<dbReference type="OrthoDB" id="360689at2759"/>
<dbReference type="GeneID" id="18927462"/>
<dbReference type="FunCoup" id="F4RJ18">
    <property type="interactions" value="115"/>
</dbReference>
<name>F4RJ18_MELLP</name>
<dbReference type="STRING" id="747676.F4RJ18"/>
<dbReference type="eggNOG" id="ENOG502S9YH">
    <property type="taxonomic scope" value="Eukaryota"/>
</dbReference>
<gene>
    <name evidence="2" type="ORF">MELLADRAFT_35374</name>
</gene>
<dbReference type="InterPro" id="IPR043141">
    <property type="entry name" value="Ribosomal_uL10-like_sf"/>
</dbReference>
<dbReference type="HOGENOM" id="CLU_079421_0_0_1"/>
<accession>F4RJ18</accession>
<keyword evidence="3" id="KW-1185">Reference proteome</keyword>
<protein>
    <submittedName>
        <fullName evidence="2">Uncharacterized protein</fullName>
    </submittedName>
</protein>
<sequence length="288" mass="32563">MPFIPQLKPNLLPIKTLSTHPPLQNIQRPTQPTHLFSTTSINPIKLVKTRAIPNNRKTSGRTYPIRKQFIFENYRNLFTKHKLNLFFRHQNLTPKEWNSIRGELSKLSNQQDTQSNPSKLKLQVIRTRMISPVLKSLTKDSKTNNPSLLKSFSSHLNGNLVCLSQDEFNPTIIQSALKILSKHASIPTQSQINQISKLKSNQTSIVIDRLPFVIGIIEDKVETEKSRVEELSRLPSLDVLRQQILALISSPGSRVVGTLNQARGEVVVRTVDGYRATLEKQEQGPPAS</sequence>
<dbReference type="Gene3D" id="3.30.70.1730">
    <property type="match status" value="1"/>
</dbReference>
<comment type="similarity">
    <text evidence="1">Belongs to the universal ribosomal protein uL10 family.</text>
</comment>
<dbReference type="EMBL" id="GL883103">
    <property type="protein sequence ID" value="EGG07657.1"/>
    <property type="molecule type" value="Genomic_DNA"/>
</dbReference>
<dbReference type="VEuPathDB" id="FungiDB:MELLADRAFT_35374"/>
<dbReference type="KEGG" id="mlr:MELLADRAFT_35374"/>
<dbReference type="Proteomes" id="UP000001072">
    <property type="component" value="Unassembled WGS sequence"/>
</dbReference>
<evidence type="ECO:0000256" key="1">
    <source>
        <dbReference type="ARBA" id="ARBA00008889"/>
    </source>
</evidence>
<dbReference type="AlphaFoldDB" id="F4RJ18"/>
<organism evidence="3">
    <name type="scientific">Melampsora larici-populina (strain 98AG31 / pathotype 3-4-7)</name>
    <name type="common">Poplar leaf rust fungus</name>
    <dbReference type="NCBI Taxonomy" id="747676"/>
    <lineage>
        <taxon>Eukaryota</taxon>
        <taxon>Fungi</taxon>
        <taxon>Dikarya</taxon>
        <taxon>Basidiomycota</taxon>
        <taxon>Pucciniomycotina</taxon>
        <taxon>Pucciniomycetes</taxon>
        <taxon>Pucciniales</taxon>
        <taxon>Melampsoraceae</taxon>
        <taxon>Melampsora</taxon>
    </lineage>
</organism>
<dbReference type="InterPro" id="IPR047865">
    <property type="entry name" value="Ribosomal_uL10_bac_type"/>
</dbReference>
<reference evidence="3" key="1">
    <citation type="journal article" date="2011" name="Proc. Natl. Acad. Sci. U.S.A.">
        <title>Obligate biotrophy features unraveled by the genomic analysis of rust fungi.</title>
        <authorList>
            <person name="Duplessis S."/>
            <person name="Cuomo C.A."/>
            <person name="Lin Y.-C."/>
            <person name="Aerts A."/>
            <person name="Tisserant E."/>
            <person name="Veneault-Fourrey C."/>
            <person name="Joly D.L."/>
            <person name="Hacquard S."/>
            <person name="Amselem J."/>
            <person name="Cantarel B.L."/>
            <person name="Chiu R."/>
            <person name="Coutinho P.M."/>
            <person name="Feau N."/>
            <person name="Field M."/>
            <person name="Frey P."/>
            <person name="Gelhaye E."/>
            <person name="Goldberg J."/>
            <person name="Grabherr M.G."/>
            <person name="Kodira C.D."/>
            <person name="Kohler A."/>
            <person name="Kuees U."/>
            <person name="Lindquist E.A."/>
            <person name="Lucas S.M."/>
            <person name="Mago R."/>
            <person name="Mauceli E."/>
            <person name="Morin E."/>
            <person name="Murat C."/>
            <person name="Pangilinan J.L."/>
            <person name="Park R."/>
            <person name="Pearson M."/>
            <person name="Quesneville H."/>
            <person name="Rouhier N."/>
            <person name="Sakthikumar S."/>
            <person name="Salamov A.A."/>
            <person name="Schmutz J."/>
            <person name="Selles B."/>
            <person name="Shapiro H."/>
            <person name="Tanguay P."/>
            <person name="Tuskan G.A."/>
            <person name="Henrissat B."/>
            <person name="Van de Peer Y."/>
            <person name="Rouze P."/>
            <person name="Ellis J.G."/>
            <person name="Dodds P.N."/>
            <person name="Schein J.E."/>
            <person name="Zhong S."/>
            <person name="Hamelin R.C."/>
            <person name="Grigoriev I.V."/>
            <person name="Szabo L.J."/>
            <person name="Martin F."/>
        </authorList>
    </citation>
    <scope>NUCLEOTIDE SEQUENCE [LARGE SCALE GENOMIC DNA]</scope>
    <source>
        <strain evidence="3">98AG31 / pathotype 3-4-7</strain>
    </source>
</reference>
<dbReference type="RefSeq" id="XP_007408989.1">
    <property type="nucleotide sequence ID" value="XM_007408927.1"/>
</dbReference>
<evidence type="ECO:0000313" key="3">
    <source>
        <dbReference type="Proteomes" id="UP000001072"/>
    </source>
</evidence>
<dbReference type="SUPFAM" id="SSF160369">
    <property type="entry name" value="Ribosomal protein L10-like"/>
    <property type="match status" value="1"/>
</dbReference>
<proteinExistence type="inferred from homology"/>
<evidence type="ECO:0000313" key="2">
    <source>
        <dbReference type="EMBL" id="EGG07657.1"/>
    </source>
</evidence>
<dbReference type="InParanoid" id="F4RJ18"/>